<sequence>MKTPIQMLEVFVSDIIETLFFWRRSIKKVTRITKQIVSINSLIRSMQKTVDNMNGYIKSHINSVKPCIPVAARNDLADDIFDVILTAKKLEALAQTYSESFLLTRTMTTPRAICQL</sequence>
<proteinExistence type="predicted"/>
<accession>A0A377TG52</accession>
<organism evidence="1 2">
    <name type="scientific">Klebsiella pneumoniae</name>
    <dbReference type="NCBI Taxonomy" id="573"/>
    <lineage>
        <taxon>Bacteria</taxon>
        <taxon>Pseudomonadati</taxon>
        <taxon>Pseudomonadota</taxon>
        <taxon>Gammaproteobacteria</taxon>
        <taxon>Enterobacterales</taxon>
        <taxon>Enterobacteriaceae</taxon>
        <taxon>Klebsiella/Raoultella group</taxon>
        <taxon>Klebsiella</taxon>
        <taxon>Klebsiella pneumoniae complex</taxon>
    </lineage>
</organism>
<evidence type="ECO:0000313" key="1">
    <source>
        <dbReference type="EMBL" id="STS78652.1"/>
    </source>
</evidence>
<gene>
    <name evidence="1" type="ORF">NCTC9140_00286</name>
</gene>
<reference evidence="1 2" key="1">
    <citation type="submission" date="2018-06" db="EMBL/GenBank/DDBJ databases">
        <authorList>
            <consortium name="Pathogen Informatics"/>
            <person name="Doyle S."/>
        </authorList>
    </citation>
    <scope>NUCLEOTIDE SEQUENCE [LARGE SCALE GENOMIC DNA]</scope>
    <source>
        <strain evidence="1 2">NCTC9140</strain>
    </source>
</reference>
<protein>
    <submittedName>
        <fullName evidence="1">Uncharacterized protein</fullName>
    </submittedName>
</protein>
<dbReference type="Proteomes" id="UP000254938">
    <property type="component" value="Unassembled WGS sequence"/>
</dbReference>
<evidence type="ECO:0000313" key="2">
    <source>
        <dbReference type="Proteomes" id="UP000254938"/>
    </source>
</evidence>
<name>A0A377TG52_KLEPN</name>
<dbReference type="EMBL" id="UGKQ01000004">
    <property type="protein sequence ID" value="STS78652.1"/>
    <property type="molecule type" value="Genomic_DNA"/>
</dbReference>
<dbReference type="AlphaFoldDB" id="A0A377TG52"/>